<dbReference type="PRINTS" id="PR01183">
    <property type="entry name" value="RIBORDTASEM1"/>
</dbReference>
<organism evidence="18 19">
    <name type="scientific">Streptomyces beihaiensis</name>
    <dbReference type="NCBI Taxonomy" id="2984495"/>
    <lineage>
        <taxon>Bacteria</taxon>
        <taxon>Bacillati</taxon>
        <taxon>Actinomycetota</taxon>
        <taxon>Actinomycetes</taxon>
        <taxon>Kitasatosporales</taxon>
        <taxon>Streptomycetaceae</taxon>
        <taxon>Streptomyces</taxon>
    </lineage>
</organism>
<evidence type="ECO:0000256" key="2">
    <source>
        <dbReference type="ARBA" id="ARBA00007405"/>
    </source>
</evidence>
<keyword evidence="6 13" id="KW-0237">DNA synthesis</keyword>
<dbReference type="InterPro" id="IPR050862">
    <property type="entry name" value="RdRp_reductase_class-2"/>
</dbReference>
<evidence type="ECO:0000256" key="8">
    <source>
        <dbReference type="ARBA" id="ARBA00023002"/>
    </source>
</evidence>
<dbReference type="CDD" id="cd02888">
    <property type="entry name" value="RNR_II_dimer"/>
    <property type="match status" value="1"/>
</dbReference>
<dbReference type="PANTHER" id="PTHR43371:SF1">
    <property type="entry name" value="RIBONUCLEOSIDE-DIPHOSPHATE REDUCTASE"/>
    <property type="match status" value="1"/>
</dbReference>
<evidence type="ECO:0000256" key="11">
    <source>
        <dbReference type="ARBA" id="ARBA00025437"/>
    </source>
</evidence>
<evidence type="ECO:0000256" key="7">
    <source>
        <dbReference type="ARBA" id="ARBA00022741"/>
    </source>
</evidence>
<feature type="domain" description="Ribonucleotide reductase class II vitamin B12-dependent N-terminal" evidence="16">
    <location>
        <begin position="48"/>
        <end position="138"/>
    </location>
</feature>
<name>A0ABT3TX49_9ACTN</name>
<dbReference type="InterPro" id="IPR024434">
    <property type="entry name" value="TSCPD_dom"/>
</dbReference>
<dbReference type="Pfam" id="PF08471">
    <property type="entry name" value="Ribonuc_red_2_N"/>
    <property type="match status" value="1"/>
</dbReference>
<evidence type="ECO:0000256" key="9">
    <source>
        <dbReference type="ARBA" id="ARBA00023157"/>
    </source>
</evidence>
<dbReference type="GO" id="GO:0004748">
    <property type="term" value="F:ribonucleoside-diphosphate reductase activity, thioredoxin disulfide as acceptor"/>
    <property type="evidence" value="ECO:0007669"/>
    <property type="project" value="UniProtKB-EC"/>
</dbReference>
<reference evidence="18" key="1">
    <citation type="submission" date="2022-10" db="EMBL/GenBank/DDBJ databases">
        <title>Streptomyces beihaiensis sp. nov., a chitin degrading actinobacterium, isolated from shrimp pond soil.</title>
        <authorList>
            <person name="Xie J."/>
            <person name="Shen N."/>
        </authorList>
    </citation>
    <scope>NUCLEOTIDE SEQUENCE</scope>
    <source>
        <strain evidence="18">GXMU-J5</strain>
    </source>
</reference>
<evidence type="ECO:0000259" key="16">
    <source>
        <dbReference type="Pfam" id="PF08471"/>
    </source>
</evidence>
<evidence type="ECO:0000256" key="5">
    <source>
        <dbReference type="ARBA" id="ARBA00022628"/>
    </source>
</evidence>
<dbReference type="PANTHER" id="PTHR43371">
    <property type="entry name" value="VITAMIN B12-DEPENDENT RIBONUCLEOTIDE REDUCTASE"/>
    <property type="match status" value="1"/>
</dbReference>
<evidence type="ECO:0000256" key="6">
    <source>
        <dbReference type="ARBA" id="ARBA00022634"/>
    </source>
</evidence>
<keyword evidence="9" id="KW-1015">Disulfide bond</keyword>
<proteinExistence type="inferred from homology"/>
<evidence type="ECO:0000256" key="3">
    <source>
        <dbReference type="ARBA" id="ARBA00012274"/>
    </source>
</evidence>
<keyword evidence="8 13" id="KW-0560">Oxidoreductase</keyword>
<comment type="function">
    <text evidence="11 13">Catalyzes the reduction of ribonucleotides to deoxyribonucleotides. May function to provide a pool of deoxyribonucleotide precursors for DNA repair during oxygen limitation and/or for immediate growth after restoration of oxygen.</text>
</comment>
<feature type="region of interest" description="Disordered" evidence="14">
    <location>
        <begin position="1"/>
        <end position="25"/>
    </location>
</feature>
<evidence type="ECO:0000259" key="17">
    <source>
        <dbReference type="Pfam" id="PF12637"/>
    </source>
</evidence>
<protein>
    <recommendedName>
        <fullName evidence="4 13">Vitamin B12-dependent ribonucleotide reductase</fullName>
        <ecNumber evidence="3 13">1.17.4.1</ecNumber>
    </recommendedName>
</protein>
<dbReference type="Pfam" id="PF02867">
    <property type="entry name" value="Ribonuc_red_lgC"/>
    <property type="match status" value="1"/>
</dbReference>
<dbReference type="InterPro" id="IPR013344">
    <property type="entry name" value="RNR_NrdJ/NrdZ"/>
</dbReference>
<evidence type="ECO:0000256" key="13">
    <source>
        <dbReference type="RuleBase" id="RU364064"/>
    </source>
</evidence>
<dbReference type="RefSeq" id="WP_266599190.1">
    <property type="nucleotide sequence ID" value="NZ_JAPHNL010000112.1"/>
</dbReference>
<dbReference type="Gene3D" id="3.20.70.20">
    <property type="match status" value="1"/>
</dbReference>
<dbReference type="EMBL" id="JAPHNL010000112">
    <property type="protein sequence ID" value="MCX3060538.1"/>
    <property type="molecule type" value="Genomic_DNA"/>
</dbReference>
<evidence type="ECO:0000313" key="19">
    <source>
        <dbReference type="Proteomes" id="UP001163064"/>
    </source>
</evidence>
<dbReference type="InterPro" id="IPR000788">
    <property type="entry name" value="RNR_lg_C"/>
</dbReference>
<accession>A0ABT3TX49</accession>
<evidence type="ECO:0000256" key="4">
    <source>
        <dbReference type="ARBA" id="ARBA00014409"/>
    </source>
</evidence>
<comment type="caution">
    <text evidence="18">The sequence shown here is derived from an EMBL/GenBank/DDBJ whole genome shotgun (WGS) entry which is preliminary data.</text>
</comment>
<feature type="domain" description="Ribonucleotide reductase large subunit C-terminal" evidence="15">
    <location>
        <begin position="159"/>
        <end position="698"/>
    </location>
</feature>
<comment type="catalytic activity">
    <reaction evidence="12 13">
        <text>a 2'-deoxyribonucleoside 5'-diphosphate + [thioredoxin]-disulfide + H2O = a ribonucleoside 5'-diphosphate + [thioredoxin]-dithiol</text>
        <dbReference type="Rhea" id="RHEA:23252"/>
        <dbReference type="Rhea" id="RHEA-COMP:10698"/>
        <dbReference type="Rhea" id="RHEA-COMP:10700"/>
        <dbReference type="ChEBI" id="CHEBI:15377"/>
        <dbReference type="ChEBI" id="CHEBI:29950"/>
        <dbReference type="ChEBI" id="CHEBI:50058"/>
        <dbReference type="ChEBI" id="CHEBI:57930"/>
        <dbReference type="ChEBI" id="CHEBI:73316"/>
        <dbReference type="EC" id="1.17.4.1"/>
    </reaction>
</comment>
<feature type="domain" description="TSCPD" evidence="17">
    <location>
        <begin position="749"/>
        <end position="849"/>
    </location>
</feature>
<evidence type="ECO:0000259" key="15">
    <source>
        <dbReference type="Pfam" id="PF02867"/>
    </source>
</evidence>
<evidence type="ECO:0000256" key="12">
    <source>
        <dbReference type="ARBA" id="ARBA00047754"/>
    </source>
</evidence>
<dbReference type="Proteomes" id="UP001163064">
    <property type="component" value="Unassembled WGS sequence"/>
</dbReference>
<feature type="region of interest" description="Disordered" evidence="14">
    <location>
        <begin position="894"/>
        <end position="921"/>
    </location>
</feature>
<evidence type="ECO:0000256" key="14">
    <source>
        <dbReference type="SAM" id="MobiDB-lite"/>
    </source>
</evidence>
<comment type="cofactor">
    <cofactor evidence="1 13">
        <name>adenosylcob(III)alamin</name>
        <dbReference type="ChEBI" id="CHEBI:18408"/>
    </cofactor>
</comment>
<keyword evidence="5 13" id="KW-0846">Cobalamin</keyword>
<keyword evidence="10 13" id="KW-0170">Cobalt</keyword>
<dbReference type="SUPFAM" id="SSF51998">
    <property type="entry name" value="PFL-like glycyl radical enzymes"/>
    <property type="match status" value="1"/>
</dbReference>
<keyword evidence="19" id="KW-1185">Reference proteome</keyword>
<sequence>MTETASGPAARGSRAKGSKAGKGLRIERIHTTPGVHPYDEVEWAHRDVVMTNWRDGSVNFEQRGVEFPEFWSVNAVNIVTSKYFRGAVGTPQREVSLKQLIDRIVKTYRKAGEDYKYFASPADAEIFEHELAYALLHQIFSFNSPVWFNVGTPQPQQVSACFILSVDDSMESILDWYKEEGMIFKGGSGAGLNLSRIRSSKELLSSGGNASGPVSFMRGADASAGTIKSGGATRRAAKMVILDVDHPDIEDFIETKVKEEEKIRALRDAGFDMDLGGDDITSVQYQNANNSVRVNDEFMKAVESGSKFGLRGRMDGEVIEEVDAKALFRKMAEAAWACADPGIQYDDTINHWHTCPESGRINGSNPCSEYMHLDNTSCNLASLNLMKFLKDDGKGNQSFDVERFAKVVELVITAMDISICFADFPTQKIGENTRAFRQLGIGYANLGALLMATGHAYDSDGGRALAGAITSLMTGTSYKRSAELAAVVGPYDGYAKNATPHQRVMKQHADANAAAVRMDDLDTPIWAAATEAWQDVVRLGAKNGFRNSQASVIAPTGTIGLAMSCDTTGLEPDLALVKFKKLVGGGSMQIVNGTVPQALRRLGYQEEQIEAIVAHIAENGNVIDAPGLKLEHYEVFDCAMGERSISAMGHVRMMAAIQPWISGALSKTVNMPESATVEEVEEIYFEAWKLGVKALAIYRDNCKVGQPLSAKKKEQEKAEVTEKTEATIREAVEKVVEYRPVRKRLPKGRPGITTSFTVGGAEGYMTANSYPDDGLGEVFLKMSKQGSTLAGMMDAFSIAVSVGLQYGVPLETYVSKFTNMRFEPAGMTDDPDVRMAQSIVDYIFRRLALDFLPFETRSALGIHSAEERQRHLETGSYEPTEDEVDVEGLAQSAPRQIESPKAVQAPQAETADKPASKQAHTSAELVEMQLGIQADAPLCFSCGTKMQRAGSCYICEGCGSTSGCS</sequence>
<dbReference type="NCBIfam" id="TIGR02504">
    <property type="entry name" value="NrdJ_Z"/>
    <property type="match status" value="1"/>
</dbReference>
<dbReference type="NCBIfam" id="NF005122">
    <property type="entry name" value="PRK06556.1"/>
    <property type="match status" value="1"/>
</dbReference>
<dbReference type="EC" id="1.17.4.1" evidence="3 13"/>
<comment type="similarity">
    <text evidence="2 13">Belongs to the ribonucleoside diphosphate reductase class-2 family.</text>
</comment>
<evidence type="ECO:0000313" key="18">
    <source>
        <dbReference type="EMBL" id="MCX3060538.1"/>
    </source>
</evidence>
<dbReference type="InterPro" id="IPR013678">
    <property type="entry name" value="RNR_2_N"/>
</dbReference>
<evidence type="ECO:0000256" key="1">
    <source>
        <dbReference type="ARBA" id="ARBA00001922"/>
    </source>
</evidence>
<gene>
    <name evidence="18" type="ORF">OFY01_12350</name>
</gene>
<evidence type="ECO:0000256" key="10">
    <source>
        <dbReference type="ARBA" id="ARBA00023285"/>
    </source>
</evidence>
<dbReference type="Pfam" id="PF12637">
    <property type="entry name" value="TSCPD"/>
    <property type="match status" value="1"/>
</dbReference>
<keyword evidence="7 13" id="KW-0547">Nucleotide-binding</keyword>